<evidence type="ECO:0000256" key="1">
    <source>
        <dbReference type="ARBA" id="ARBA00004141"/>
    </source>
</evidence>
<dbReference type="AlphaFoldDB" id="A0A9D1TQV0"/>
<protein>
    <submittedName>
        <fullName evidence="6">Energy-coupling factor transporter transmembrane protein EcfT</fullName>
    </submittedName>
</protein>
<dbReference type="GO" id="GO:0005886">
    <property type="term" value="C:plasma membrane"/>
    <property type="evidence" value="ECO:0007669"/>
    <property type="project" value="TreeGrafter"/>
</dbReference>
<evidence type="ECO:0000313" key="7">
    <source>
        <dbReference type="Proteomes" id="UP000823990"/>
    </source>
</evidence>
<dbReference type="EMBL" id="DXHS01000035">
    <property type="protein sequence ID" value="HIW02103.1"/>
    <property type="molecule type" value="Genomic_DNA"/>
</dbReference>
<comment type="subcellular location">
    <subcellularLocation>
        <location evidence="1">Membrane</location>
        <topology evidence="1">Multi-pass membrane protein</topology>
    </subcellularLocation>
</comment>
<dbReference type="Proteomes" id="UP000823990">
    <property type="component" value="Unassembled WGS sequence"/>
</dbReference>
<dbReference type="PANTHER" id="PTHR33514">
    <property type="entry name" value="PROTEIN ABCI12, CHLOROPLASTIC"/>
    <property type="match status" value="1"/>
</dbReference>
<dbReference type="PANTHER" id="PTHR33514:SF13">
    <property type="entry name" value="PROTEIN ABCI12, CHLOROPLASTIC"/>
    <property type="match status" value="1"/>
</dbReference>
<accession>A0A9D1TQV0</accession>
<dbReference type="Pfam" id="PF02361">
    <property type="entry name" value="CbiQ"/>
    <property type="match status" value="1"/>
</dbReference>
<keyword evidence="4 5" id="KW-0472">Membrane</keyword>
<organism evidence="6 7">
    <name type="scientific">Candidatus Protoclostridium stercorigallinarum</name>
    <dbReference type="NCBI Taxonomy" id="2838741"/>
    <lineage>
        <taxon>Bacteria</taxon>
        <taxon>Bacillati</taxon>
        <taxon>Bacillota</taxon>
        <taxon>Clostridia</taxon>
        <taxon>Candidatus Protoclostridium</taxon>
    </lineage>
</organism>
<dbReference type="CDD" id="cd16914">
    <property type="entry name" value="EcfT"/>
    <property type="match status" value="1"/>
</dbReference>
<feature type="transmembrane region" description="Helical" evidence="5">
    <location>
        <begin position="251"/>
        <end position="272"/>
    </location>
</feature>
<sequence>MKDVVFGQIYPVDSPVHRADARAKFIVMIVYIVTVIFADSFMQFALIALLLLAVVLMSRVPPLKVLGSLKAIIVLAVVTFIFTVLLNKGNGAEAETLYVEFGPFCICGTGLMTGGFILCRIVLLVLGPTMVTLTTTPVDMADAIEFLLAPLKLFRVPVHAFGMIMSIALRMIPTLFEETSRVMNAQKARGACLDHGNVFKRIGALVPVLIPLFISAFKRSADLADAMESRCYNGGKGKTRMKVLRFKASDIIVMLLSAALLFFILVCVYNWWGWGWIGFFRLGAV</sequence>
<evidence type="ECO:0000256" key="5">
    <source>
        <dbReference type="SAM" id="Phobius"/>
    </source>
</evidence>
<keyword evidence="2 5" id="KW-0812">Transmembrane</keyword>
<name>A0A9D1TQV0_9FIRM</name>
<feature type="transmembrane region" description="Helical" evidence="5">
    <location>
        <begin position="98"/>
        <end position="123"/>
    </location>
</feature>
<reference evidence="6" key="2">
    <citation type="submission" date="2021-04" db="EMBL/GenBank/DDBJ databases">
        <authorList>
            <person name="Gilroy R."/>
        </authorList>
    </citation>
    <scope>NUCLEOTIDE SEQUENCE</scope>
    <source>
        <strain evidence="6">12435</strain>
    </source>
</reference>
<evidence type="ECO:0000256" key="4">
    <source>
        <dbReference type="ARBA" id="ARBA00023136"/>
    </source>
</evidence>
<reference evidence="6" key="1">
    <citation type="journal article" date="2021" name="PeerJ">
        <title>Extensive microbial diversity within the chicken gut microbiome revealed by metagenomics and culture.</title>
        <authorList>
            <person name="Gilroy R."/>
            <person name="Ravi A."/>
            <person name="Getino M."/>
            <person name="Pursley I."/>
            <person name="Horton D.L."/>
            <person name="Alikhan N.F."/>
            <person name="Baker D."/>
            <person name="Gharbi K."/>
            <person name="Hall N."/>
            <person name="Watson M."/>
            <person name="Adriaenssens E.M."/>
            <person name="Foster-Nyarko E."/>
            <person name="Jarju S."/>
            <person name="Secka A."/>
            <person name="Antonio M."/>
            <person name="Oren A."/>
            <person name="Chaudhuri R.R."/>
            <person name="La Ragione R."/>
            <person name="Hildebrand F."/>
            <person name="Pallen M.J."/>
        </authorList>
    </citation>
    <scope>NUCLEOTIDE SEQUENCE</scope>
    <source>
        <strain evidence="6">12435</strain>
    </source>
</reference>
<proteinExistence type="predicted"/>
<gene>
    <name evidence="6" type="ORF">H9892_02060</name>
</gene>
<comment type="caution">
    <text evidence="6">The sequence shown here is derived from an EMBL/GenBank/DDBJ whole genome shotgun (WGS) entry which is preliminary data.</text>
</comment>
<keyword evidence="3 5" id="KW-1133">Transmembrane helix</keyword>
<evidence type="ECO:0000256" key="3">
    <source>
        <dbReference type="ARBA" id="ARBA00022989"/>
    </source>
</evidence>
<feature type="transmembrane region" description="Helical" evidence="5">
    <location>
        <begin position="68"/>
        <end position="86"/>
    </location>
</feature>
<dbReference type="InterPro" id="IPR003339">
    <property type="entry name" value="ABC/ECF_trnsptr_transmembrane"/>
</dbReference>
<feature type="transmembrane region" description="Helical" evidence="5">
    <location>
        <begin position="25"/>
        <end position="56"/>
    </location>
</feature>
<evidence type="ECO:0000313" key="6">
    <source>
        <dbReference type="EMBL" id="HIW02103.1"/>
    </source>
</evidence>
<evidence type="ECO:0000256" key="2">
    <source>
        <dbReference type="ARBA" id="ARBA00022692"/>
    </source>
</evidence>